<dbReference type="InterPro" id="IPR050808">
    <property type="entry name" value="Phage_Integrase"/>
</dbReference>
<dbReference type="SUPFAM" id="SSF56349">
    <property type="entry name" value="DNA breaking-rejoining enzymes"/>
    <property type="match status" value="1"/>
</dbReference>
<dbReference type="InterPro" id="IPR002104">
    <property type="entry name" value="Integrase_catalytic"/>
</dbReference>
<evidence type="ECO:0000256" key="3">
    <source>
        <dbReference type="ARBA" id="ARBA00023125"/>
    </source>
</evidence>
<dbReference type="GO" id="GO:0006310">
    <property type="term" value="P:DNA recombination"/>
    <property type="evidence" value="ECO:0007669"/>
    <property type="project" value="UniProtKB-KW"/>
</dbReference>
<keyword evidence="9" id="KW-1185">Reference proteome</keyword>
<dbReference type="GO" id="GO:0015074">
    <property type="term" value="P:DNA integration"/>
    <property type="evidence" value="ECO:0007669"/>
    <property type="project" value="UniProtKB-KW"/>
</dbReference>
<dbReference type="InterPro" id="IPR004107">
    <property type="entry name" value="Integrase_SAM-like_N"/>
</dbReference>
<dbReference type="PROSITE" id="PS51898">
    <property type="entry name" value="TYR_RECOMBINASE"/>
    <property type="match status" value="1"/>
</dbReference>
<keyword evidence="2" id="KW-0229">DNA integration</keyword>
<dbReference type="PANTHER" id="PTHR30629">
    <property type="entry name" value="PROPHAGE INTEGRASE"/>
    <property type="match status" value="1"/>
</dbReference>
<feature type="domain" description="Core-binding (CB)" evidence="7">
    <location>
        <begin position="74"/>
        <end position="154"/>
    </location>
</feature>
<name>A0A558BWF5_9PSEU</name>
<comment type="similarity">
    <text evidence="1">Belongs to the 'phage' integrase family.</text>
</comment>
<evidence type="ECO:0000313" key="9">
    <source>
        <dbReference type="Proteomes" id="UP000320011"/>
    </source>
</evidence>
<reference evidence="8 9" key="2">
    <citation type="submission" date="2019-08" db="EMBL/GenBank/DDBJ databases">
        <title>Amycolatopsis acidicola sp. nov., isolated from peat swamp forest soil.</title>
        <authorList>
            <person name="Srisuk N."/>
        </authorList>
    </citation>
    <scope>NUCLEOTIDE SEQUENCE [LARGE SCALE GENOMIC DNA]</scope>
    <source>
        <strain evidence="8 9">TBRC 6029</strain>
    </source>
</reference>
<dbReference type="InterPro" id="IPR011010">
    <property type="entry name" value="DNA_brk_join_enz"/>
</dbReference>
<accession>A0A558BWF5</accession>
<dbReference type="PROSITE" id="PS51900">
    <property type="entry name" value="CB"/>
    <property type="match status" value="1"/>
</dbReference>
<evidence type="ECO:0000256" key="5">
    <source>
        <dbReference type="PROSITE-ProRule" id="PRU01248"/>
    </source>
</evidence>
<dbReference type="EMBL" id="VJWX01000265">
    <property type="protein sequence ID" value="TVT40860.1"/>
    <property type="molecule type" value="Genomic_DNA"/>
</dbReference>
<evidence type="ECO:0000256" key="1">
    <source>
        <dbReference type="ARBA" id="ARBA00008857"/>
    </source>
</evidence>
<organism evidence="8 9">
    <name type="scientific">Amycolatopsis rhizosphaerae</name>
    <dbReference type="NCBI Taxonomy" id="2053003"/>
    <lineage>
        <taxon>Bacteria</taxon>
        <taxon>Bacillati</taxon>
        <taxon>Actinomycetota</taxon>
        <taxon>Actinomycetes</taxon>
        <taxon>Pseudonocardiales</taxon>
        <taxon>Pseudonocardiaceae</taxon>
        <taxon>Amycolatopsis</taxon>
    </lineage>
</organism>
<dbReference type="Gene3D" id="1.10.150.130">
    <property type="match status" value="1"/>
</dbReference>
<sequence length="236" mass="26772">MTKPPAGTKTALEVIMAWVEQTGQHSWRVRFRRLNGTTSSIPGFPTRKIADHYAADMETDQRRKTWIDPADSRTTLADWAQQWLPAQDLDPRTIDNYRSYLHCHILPRFGDTALGEITTLDIDTWTKQATDADYATATIASWVKLLSMILTDAVDQHLIPTNPVRQRRRRGRRCRALARERVWATPEQVLRIANQAATLGGPTARLLIITAAWTGCRWGELAALHRDNLNLDTGHL</sequence>
<dbReference type="Proteomes" id="UP000320011">
    <property type="component" value="Unassembled WGS sequence"/>
</dbReference>
<dbReference type="InterPro" id="IPR044068">
    <property type="entry name" value="CB"/>
</dbReference>
<dbReference type="InterPro" id="IPR010998">
    <property type="entry name" value="Integrase_recombinase_N"/>
</dbReference>
<feature type="non-terminal residue" evidence="8">
    <location>
        <position position="236"/>
    </location>
</feature>
<evidence type="ECO:0000256" key="2">
    <source>
        <dbReference type="ARBA" id="ARBA00022908"/>
    </source>
</evidence>
<dbReference type="InterPro" id="IPR013762">
    <property type="entry name" value="Integrase-like_cat_sf"/>
</dbReference>
<evidence type="ECO:0000313" key="8">
    <source>
        <dbReference type="EMBL" id="TVT40860.1"/>
    </source>
</evidence>
<dbReference type="PANTHER" id="PTHR30629:SF2">
    <property type="entry name" value="PROPHAGE INTEGRASE INTS-RELATED"/>
    <property type="match status" value="1"/>
</dbReference>
<reference evidence="8 9" key="1">
    <citation type="submission" date="2019-07" db="EMBL/GenBank/DDBJ databases">
        <authorList>
            <person name="Duangmal K."/>
            <person name="Teo W.F.A."/>
        </authorList>
    </citation>
    <scope>NUCLEOTIDE SEQUENCE [LARGE SCALE GENOMIC DNA]</scope>
    <source>
        <strain evidence="8 9">TBRC 6029</strain>
    </source>
</reference>
<keyword evidence="4" id="KW-0233">DNA recombination</keyword>
<dbReference type="Gene3D" id="1.10.443.10">
    <property type="entry name" value="Intergrase catalytic core"/>
    <property type="match status" value="1"/>
</dbReference>
<proteinExistence type="inferred from homology"/>
<evidence type="ECO:0000256" key="4">
    <source>
        <dbReference type="ARBA" id="ARBA00023172"/>
    </source>
</evidence>
<feature type="domain" description="Tyr recombinase" evidence="6">
    <location>
        <begin position="179"/>
        <end position="236"/>
    </location>
</feature>
<dbReference type="Pfam" id="PF14659">
    <property type="entry name" value="Phage_int_SAM_3"/>
    <property type="match status" value="1"/>
</dbReference>
<dbReference type="AlphaFoldDB" id="A0A558BWF5"/>
<dbReference type="GO" id="GO:0003677">
    <property type="term" value="F:DNA binding"/>
    <property type="evidence" value="ECO:0007669"/>
    <property type="project" value="UniProtKB-UniRule"/>
</dbReference>
<evidence type="ECO:0000259" key="7">
    <source>
        <dbReference type="PROSITE" id="PS51900"/>
    </source>
</evidence>
<keyword evidence="3 5" id="KW-0238">DNA-binding</keyword>
<gene>
    <name evidence="8" type="ORF">FNH05_23300</name>
</gene>
<evidence type="ECO:0000259" key="6">
    <source>
        <dbReference type="PROSITE" id="PS51898"/>
    </source>
</evidence>
<comment type="caution">
    <text evidence="8">The sequence shown here is derived from an EMBL/GenBank/DDBJ whole genome shotgun (WGS) entry which is preliminary data.</text>
</comment>
<protein>
    <submittedName>
        <fullName evidence="8">Multidrug DMT transporter permease</fullName>
    </submittedName>
</protein>